<sequence length="116" mass="12744">MAGGSAIRGSRVGAGPMGEAERGDTAPRFFVPYYCVNGHETRPSFSIEANVVAPEVWDCPRCGLPAGLDAENPPQPFRNEPYKTHLAYVKERRSDEDGEALLDEALAALRARRTRR</sequence>
<dbReference type="Pfam" id="PF13397">
    <property type="entry name" value="RbpA"/>
    <property type="match status" value="1"/>
</dbReference>
<comment type="subunit">
    <text evidence="1">Forms a complex with the RNAP catalytic core and with free principal sigma factors.</text>
</comment>
<dbReference type="AlphaFoldDB" id="A0A934M721"/>
<dbReference type="Proteomes" id="UP000602087">
    <property type="component" value="Unassembled WGS sequence"/>
</dbReference>
<evidence type="ECO:0000313" key="3">
    <source>
        <dbReference type="EMBL" id="MBI9114897.1"/>
    </source>
</evidence>
<organism evidence="3 4">
    <name type="scientific">Sanguibacter suaedae</name>
    <dbReference type="NCBI Taxonomy" id="2795737"/>
    <lineage>
        <taxon>Bacteria</taxon>
        <taxon>Bacillati</taxon>
        <taxon>Actinomycetota</taxon>
        <taxon>Actinomycetes</taxon>
        <taxon>Micrococcales</taxon>
        <taxon>Sanguibacteraceae</taxon>
        <taxon>Sanguibacter</taxon>
    </lineage>
</organism>
<dbReference type="InterPro" id="IPR038638">
    <property type="entry name" value="RbpA_sf"/>
</dbReference>
<keyword evidence="1" id="KW-0479">Metal-binding</keyword>
<keyword evidence="1" id="KW-0804">Transcription</keyword>
<keyword evidence="1" id="KW-0805">Transcription regulation</keyword>
<comment type="similarity">
    <text evidence="1">Belongs to the RNA polymerase-binding protein RbpA family.</text>
</comment>
<feature type="region of interest" description="Disordered" evidence="2">
    <location>
        <begin position="1"/>
        <end position="24"/>
    </location>
</feature>
<accession>A0A934M721</accession>
<dbReference type="GO" id="GO:0008270">
    <property type="term" value="F:zinc ion binding"/>
    <property type="evidence" value="ECO:0007669"/>
    <property type="project" value="UniProtKB-UniRule"/>
</dbReference>
<feature type="binding site" evidence="1">
    <location>
        <position position="62"/>
    </location>
    <ligand>
        <name>Zn(2+)</name>
        <dbReference type="ChEBI" id="CHEBI:29105"/>
    </ligand>
</feature>
<evidence type="ECO:0000313" key="4">
    <source>
        <dbReference type="Proteomes" id="UP000602087"/>
    </source>
</evidence>
<dbReference type="Gene3D" id="2.20.28.270">
    <property type="entry name" value="RNA polymerase-binding protein A"/>
    <property type="match status" value="1"/>
</dbReference>
<comment type="function">
    <text evidence="1">Binds to RNA polymerase (RNAP), stimulating transcription from principal, but not alternative sigma factor promoters.</text>
</comment>
<dbReference type="HAMAP" id="MF_01483">
    <property type="entry name" value="RbpA"/>
    <property type="match status" value="1"/>
</dbReference>
<name>A0A934M721_9MICO</name>
<proteinExistence type="inferred from homology"/>
<dbReference type="EMBL" id="JAEINH010000005">
    <property type="protein sequence ID" value="MBI9114897.1"/>
    <property type="molecule type" value="Genomic_DNA"/>
</dbReference>
<feature type="binding site" evidence="1">
    <location>
        <position position="35"/>
    </location>
    <ligand>
        <name>Zn(2+)</name>
        <dbReference type="ChEBI" id="CHEBI:29105"/>
    </ligand>
</feature>
<feature type="binding site" evidence="1">
    <location>
        <position position="39"/>
    </location>
    <ligand>
        <name>Zn(2+)</name>
        <dbReference type="ChEBI" id="CHEBI:29105"/>
    </ligand>
</feature>
<gene>
    <name evidence="1" type="primary">rbpA</name>
    <name evidence="3" type="ORF">JAV76_07715</name>
</gene>
<evidence type="ECO:0000256" key="1">
    <source>
        <dbReference type="HAMAP-Rule" id="MF_01483"/>
    </source>
</evidence>
<dbReference type="GO" id="GO:0045893">
    <property type="term" value="P:positive regulation of DNA-templated transcription"/>
    <property type="evidence" value="ECO:0007669"/>
    <property type="project" value="UniProtKB-UniRule"/>
</dbReference>
<keyword evidence="1" id="KW-0862">Zinc</keyword>
<reference evidence="3" key="1">
    <citation type="submission" date="2020-12" db="EMBL/GenBank/DDBJ databases">
        <title>Sanguibacter suaedae sp. nov., isolated from Suaeda aralocaspica.</title>
        <authorList>
            <person name="Ma Q."/>
        </authorList>
    </citation>
    <scope>NUCLEOTIDE SEQUENCE</scope>
    <source>
        <strain evidence="3">YZGR15</strain>
    </source>
</reference>
<dbReference type="GO" id="GO:0001000">
    <property type="term" value="F:bacterial-type RNA polymerase core enzyme binding"/>
    <property type="evidence" value="ECO:0007669"/>
    <property type="project" value="UniProtKB-UniRule"/>
</dbReference>
<evidence type="ECO:0000256" key="2">
    <source>
        <dbReference type="SAM" id="MobiDB-lite"/>
    </source>
</evidence>
<comment type="caution">
    <text evidence="3">The sequence shown here is derived from an EMBL/GenBank/DDBJ whole genome shotgun (WGS) entry which is preliminary data.</text>
</comment>
<keyword evidence="4" id="KW-1185">Reference proteome</keyword>
<feature type="binding site" evidence="1">
    <location>
        <position position="59"/>
    </location>
    <ligand>
        <name>Zn(2+)</name>
        <dbReference type="ChEBI" id="CHEBI:29105"/>
    </ligand>
</feature>
<comment type="cofactor">
    <cofactor evidence="1">
        <name>Zn(2+)</name>
        <dbReference type="ChEBI" id="CHEBI:29105"/>
    </cofactor>
    <text evidence="1">Bind 1 Zn(2+) per subunit.</text>
</comment>
<dbReference type="RefSeq" id="WP_198733463.1">
    <property type="nucleotide sequence ID" value="NZ_JAEINH010000005.1"/>
</dbReference>
<dbReference type="InterPro" id="IPR025182">
    <property type="entry name" value="RNApol-bd_RbpA"/>
</dbReference>
<protein>
    <recommendedName>
        <fullName evidence="1">RNA polymerase-binding protein RbpA</fullName>
    </recommendedName>
</protein>